<feature type="domain" description="Probable transposase IS891/IS1136/IS1341" evidence="1">
    <location>
        <begin position="1"/>
        <end position="39"/>
    </location>
</feature>
<comment type="caution">
    <text evidence="2">The sequence shown here is derived from an EMBL/GenBank/DDBJ whole genome shotgun (WGS) entry which is preliminary data.</text>
</comment>
<reference evidence="2 3" key="1">
    <citation type="submission" date="2018-12" db="EMBL/GenBank/DDBJ databases">
        <title>Genome analysis provides insights into bioremediation potentialities of Halogeometricum borinquense strain N11.</title>
        <authorList>
            <person name="Najjari A."/>
            <person name="Youssef N."/>
            <person name="Fhoula I."/>
            <person name="Ben Dhia O."/>
            <person name="Mahjoubi M."/>
            <person name="Ouzari H.I."/>
            <person name="Cherif A."/>
        </authorList>
    </citation>
    <scope>NUCLEOTIDE SEQUENCE [LARGE SCALE GENOMIC DNA]</scope>
    <source>
        <strain evidence="2 3">N11</strain>
    </source>
</reference>
<dbReference type="Proteomes" id="UP000294028">
    <property type="component" value="Unassembled WGS sequence"/>
</dbReference>
<dbReference type="Pfam" id="PF01385">
    <property type="entry name" value="OrfB_IS605"/>
    <property type="match status" value="1"/>
</dbReference>
<organism evidence="2 3">
    <name type="scientific">Halogeometricum borinquense</name>
    <dbReference type="NCBI Taxonomy" id="60847"/>
    <lineage>
        <taxon>Archaea</taxon>
        <taxon>Methanobacteriati</taxon>
        <taxon>Methanobacteriota</taxon>
        <taxon>Stenosarchaea group</taxon>
        <taxon>Halobacteria</taxon>
        <taxon>Halobacteriales</taxon>
        <taxon>Haloferacaceae</taxon>
        <taxon>Halogeometricum</taxon>
    </lineage>
</organism>
<dbReference type="RefSeq" id="WP_242492730.1">
    <property type="nucleotide sequence ID" value="NZ_RZHH01000001.1"/>
</dbReference>
<evidence type="ECO:0000259" key="1">
    <source>
        <dbReference type="Pfam" id="PF01385"/>
    </source>
</evidence>
<name>A0A482TVI2_9EURY</name>
<dbReference type="AlphaFoldDB" id="A0A482TVI2"/>
<gene>
    <name evidence="2" type="ORF">ELS19_00950</name>
</gene>
<proteinExistence type="predicted"/>
<feature type="non-terminal residue" evidence="2">
    <location>
        <position position="1"/>
    </location>
</feature>
<feature type="non-terminal residue" evidence="2">
    <location>
        <position position="39"/>
    </location>
</feature>
<accession>A0A482TVI2</accession>
<evidence type="ECO:0000313" key="3">
    <source>
        <dbReference type="Proteomes" id="UP000294028"/>
    </source>
</evidence>
<dbReference type="EMBL" id="RZHH01000001">
    <property type="protein sequence ID" value="RYJ19635.1"/>
    <property type="molecule type" value="Genomic_DNA"/>
</dbReference>
<sequence>QKLSRRKDHFLHTLSKHIVERCVEEGVEKIAVGDLSDIR</sequence>
<dbReference type="InterPro" id="IPR001959">
    <property type="entry name" value="Transposase"/>
</dbReference>
<protein>
    <submittedName>
        <fullName evidence="2">Transposase</fullName>
    </submittedName>
</protein>
<evidence type="ECO:0000313" key="2">
    <source>
        <dbReference type="EMBL" id="RYJ19635.1"/>
    </source>
</evidence>